<dbReference type="EMBL" id="JAAKZZ010000034">
    <property type="protein sequence ID" value="NGO67833.1"/>
    <property type="molecule type" value="Genomic_DNA"/>
</dbReference>
<comment type="caution">
    <text evidence="1">The sequence shown here is derived from an EMBL/GenBank/DDBJ whole genome shotgun (WGS) entry which is preliminary data.</text>
</comment>
<evidence type="ECO:0000313" key="1">
    <source>
        <dbReference type="EMBL" id="NGO67833.1"/>
    </source>
</evidence>
<keyword evidence="2" id="KW-1185">Reference proteome</keyword>
<organism evidence="1 2">
    <name type="scientific">Streptomyces boncukensis</name>
    <dbReference type="NCBI Taxonomy" id="2711219"/>
    <lineage>
        <taxon>Bacteria</taxon>
        <taxon>Bacillati</taxon>
        <taxon>Actinomycetota</taxon>
        <taxon>Actinomycetes</taxon>
        <taxon>Kitasatosporales</taxon>
        <taxon>Streptomycetaceae</taxon>
        <taxon>Streptomyces</taxon>
    </lineage>
</organism>
<dbReference type="RefSeq" id="WP_165297491.1">
    <property type="nucleotide sequence ID" value="NZ_JAAKZZ010000034.1"/>
</dbReference>
<proteinExistence type="predicted"/>
<protein>
    <submittedName>
        <fullName evidence="1">Uncharacterized protein</fullName>
    </submittedName>
</protein>
<accession>A0A6G4WS56</accession>
<reference evidence="1 2" key="1">
    <citation type="submission" date="2020-02" db="EMBL/GenBank/DDBJ databases">
        <title>Whole-genome analyses of novel actinobacteria.</title>
        <authorList>
            <person name="Sahin N."/>
            <person name="Tatar D."/>
        </authorList>
    </citation>
    <scope>NUCLEOTIDE SEQUENCE [LARGE SCALE GENOMIC DNA]</scope>
    <source>
        <strain evidence="1 2">SB3404</strain>
    </source>
</reference>
<sequence>MKQHPLAVIPRHNDGSLCGHGPADTCPGTGDLLALCACGWNTAGTVRLGLAALHGEHARVLMGGDR</sequence>
<evidence type="ECO:0000313" key="2">
    <source>
        <dbReference type="Proteomes" id="UP000477722"/>
    </source>
</evidence>
<dbReference type="Proteomes" id="UP000477722">
    <property type="component" value="Unassembled WGS sequence"/>
</dbReference>
<dbReference type="AlphaFoldDB" id="A0A6G4WS56"/>
<gene>
    <name evidence="1" type="ORF">G5C65_05580</name>
</gene>
<name>A0A6G4WS56_9ACTN</name>